<feature type="region of interest" description="Disordered" evidence="1">
    <location>
        <begin position="1"/>
        <end position="118"/>
    </location>
</feature>
<accession>A0ABN9PAU8</accession>
<feature type="compositionally biased region" description="Gly residues" evidence="1">
    <location>
        <begin position="65"/>
        <end position="74"/>
    </location>
</feature>
<gene>
    <name evidence="2" type="ORF">PCOR1329_LOCUS138</name>
</gene>
<organism evidence="2 3">
    <name type="scientific">Prorocentrum cordatum</name>
    <dbReference type="NCBI Taxonomy" id="2364126"/>
    <lineage>
        <taxon>Eukaryota</taxon>
        <taxon>Sar</taxon>
        <taxon>Alveolata</taxon>
        <taxon>Dinophyceae</taxon>
        <taxon>Prorocentrales</taxon>
        <taxon>Prorocentraceae</taxon>
        <taxon>Prorocentrum</taxon>
    </lineage>
</organism>
<dbReference type="EMBL" id="CAUYUJ010000004">
    <property type="protein sequence ID" value="CAK0788197.1"/>
    <property type="molecule type" value="Genomic_DNA"/>
</dbReference>
<name>A0ABN9PAU8_9DINO</name>
<evidence type="ECO:0000313" key="2">
    <source>
        <dbReference type="EMBL" id="CAK0788197.1"/>
    </source>
</evidence>
<dbReference type="Proteomes" id="UP001189429">
    <property type="component" value="Unassembled WGS sequence"/>
</dbReference>
<feature type="compositionally biased region" description="Low complexity" evidence="1">
    <location>
        <begin position="168"/>
        <end position="180"/>
    </location>
</feature>
<feature type="compositionally biased region" description="Low complexity" evidence="1">
    <location>
        <begin position="14"/>
        <end position="32"/>
    </location>
</feature>
<protein>
    <submittedName>
        <fullName evidence="2">Uncharacterized protein</fullName>
    </submittedName>
</protein>
<keyword evidence="3" id="KW-1185">Reference proteome</keyword>
<evidence type="ECO:0000313" key="3">
    <source>
        <dbReference type="Proteomes" id="UP001189429"/>
    </source>
</evidence>
<sequence>MAPGASRSPRPCRGAEVPGDPGGAAAADAASAAGGGWSAVGWRSGGAWGDGAWGEGGDQWSDSGWQGGCGGAWGEGEDQWSSSSWQGGGGGQGEERPVPRRGTRRAGSRGTLTPTTSRCSRVARAGTGSALAAKTRQVHAGAAPRLQRRARRLAPHRPQAVGALPQQRPRGGAVCAGAARGARRLDR</sequence>
<evidence type="ECO:0000256" key="1">
    <source>
        <dbReference type="SAM" id="MobiDB-lite"/>
    </source>
</evidence>
<proteinExistence type="predicted"/>
<comment type="caution">
    <text evidence="2">The sequence shown here is derived from an EMBL/GenBank/DDBJ whole genome shotgun (WGS) entry which is preliminary data.</text>
</comment>
<reference evidence="2" key="1">
    <citation type="submission" date="2023-10" db="EMBL/GenBank/DDBJ databases">
        <authorList>
            <person name="Chen Y."/>
            <person name="Shah S."/>
            <person name="Dougan E. K."/>
            <person name="Thang M."/>
            <person name="Chan C."/>
        </authorList>
    </citation>
    <scope>NUCLEOTIDE SEQUENCE [LARGE SCALE GENOMIC DNA]</scope>
</reference>
<feature type="compositionally biased region" description="Gly residues" evidence="1">
    <location>
        <begin position="33"/>
        <end position="57"/>
    </location>
</feature>
<feature type="region of interest" description="Disordered" evidence="1">
    <location>
        <begin position="152"/>
        <end position="187"/>
    </location>
</feature>